<dbReference type="EMBL" id="JBHGSI010000002">
    <property type="protein sequence ID" value="MFB4719326.1"/>
    <property type="molecule type" value="Genomic_DNA"/>
</dbReference>
<protein>
    <recommendedName>
        <fullName evidence="4">Sensory transduction regulator</fullName>
    </recommendedName>
</protein>
<reference evidence="2" key="1">
    <citation type="submission" date="2023-09" db="EMBL/GenBank/DDBJ databases">
        <title>Coexistence of blaNDM-1 and blaKPC-2 in Enterobacter chuandaensis.</title>
        <authorList>
            <person name="Chen R."/>
        </authorList>
    </citation>
    <scope>NUCLEOTIDE SEQUENCE</scope>
    <source>
        <strain evidence="2">FAHZZU5885</strain>
    </source>
</reference>
<organism evidence="2">
    <name type="scientific">Enterobacter chuandaensis</name>
    <dbReference type="NCBI Taxonomy" id="2497875"/>
    <lineage>
        <taxon>Bacteria</taxon>
        <taxon>Pseudomonadati</taxon>
        <taxon>Pseudomonadota</taxon>
        <taxon>Gammaproteobacteria</taxon>
        <taxon>Enterobacterales</taxon>
        <taxon>Enterobacteriaceae</taxon>
        <taxon>Enterobacter</taxon>
        <taxon>Enterobacter cloacae complex</taxon>
    </lineage>
</organism>
<name>A0AA96LZC1_9ENTR</name>
<evidence type="ECO:0000313" key="2">
    <source>
        <dbReference type="EMBL" id="WNS36542.1"/>
    </source>
</evidence>
<evidence type="ECO:0008006" key="4">
    <source>
        <dbReference type="Google" id="ProtNLM"/>
    </source>
</evidence>
<proteinExistence type="predicted"/>
<dbReference type="AlphaFoldDB" id="A0AA96LZC1"/>
<sequence length="145" mass="16804">MELLNLNQPLVLPEILKALARKNIKSEIDDDGDILIDKDDRYSIIRDDDGKIKFFGVIIIEKKYDNENLEKYVSRMNFVGENLRFTVMDKPDGGHNVFYSTSFPKTGCVDDDFFVGLINSYLEEVNRFVSLMDVMDDIIQPKKEK</sequence>
<keyword evidence="3" id="KW-1185">Reference proteome</keyword>
<dbReference type="Proteomes" id="UP001577381">
    <property type="component" value="Unassembled WGS sequence"/>
</dbReference>
<accession>A0AA96LZC1</accession>
<dbReference type="RefSeq" id="WP_265194581.1">
    <property type="nucleotide sequence ID" value="NZ_CP135253.1"/>
</dbReference>
<evidence type="ECO:0000313" key="3">
    <source>
        <dbReference type="Proteomes" id="UP001577381"/>
    </source>
</evidence>
<dbReference type="KEGG" id="echu:RQP59_15810"/>
<reference evidence="1 3" key="2">
    <citation type="submission" date="2024-09" db="EMBL/GenBank/DDBJ databases">
        <title>Molecular characterization of Carbapenemase-producing Enterobacter cloacae Complex from Infections in Argentina.</title>
        <authorList>
            <person name="De Mendieta J.M."/>
            <person name="Gomez S."/>
        </authorList>
    </citation>
    <scope>NUCLEOTIDE SEQUENCE [LARGE SCALE GENOMIC DNA]</scope>
    <source>
        <strain evidence="1 3">M23267</strain>
    </source>
</reference>
<dbReference type="EMBL" id="CP135253">
    <property type="protein sequence ID" value="WNS36542.1"/>
    <property type="molecule type" value="Genomic_DNA"/>
</dbReference>
<evidence type="ECO:0000313" key="1">
    <source>
        <dbReference type="EMBL" id="MFB4719326.1"/>
    </source>
</evidence>
<gene>
    <name evidence="1" type="ORF">ACE3KR_10585</name>
    <name evidence="2" type="ORF">RQP59_15810</name>
</gene>